<dbReference type="Proteomes" id="UP001165561">
    <property type="component" value="Unassembled WGS sequence"/>
</dbReference>
<keyword evidence="3" id="KW-1185">Reference proteome</keyword>
<feature type="non-terminal residue" evidence="2">
    <location>
        <position position="84"/>
    </location>
</feature>
<accession>A0ABT5TUQ5</accession>
<evidence type="ECO:0000313" key="2">
    <source>
        <dbReference type="EMBL" id="MDD9204880.1"/>
    </source>
</evidence>
<protein>
    <submittedName>
        <fullName evidence="2">Metallophosphoesterase</fullName>
    </submittedName>
</protein>
<evidence type="ECO:0000256" key="1">
    <source>
        <dbReference type="SAM" id="MobiDB-lite"/>
    </source>
</evidence>
<feature type="compositionally biased region" description="Gly residues" evidence="1">
    <location>
        <begin position="48"/>
        <end position="57"/>
    </location>
</feature>
<sequence length="84" mass="8739">DVLLIHNPRAGEATMERGCAPLQLSGHWHRRVGPEPSGEGVRLVSTSSGGGAEGGTTMGPLRATAELTVLRVDAATGTPMDYRT</sequence>
<reference evidence="2" key="1">
    <citation type="submission" date="2023-02" db="EMBL/GenBank/DDBJ databases">
        <title>Georgenia sp.10Sc9-8, isolated from a soil sample collected from the Taklamakan desert.</title>
        <authorList>
            <person name="Liu S."/>
        </authorList>
    </citation>
    <scope>NUCLEOTIDE SEQUENCE</scope>
    <source>
        <strain evidence="2">10Sc9-8</strain>
    </source>
</reference>
<organism evidence="2 3">
    <name type="scientific">Georgenia halotolerans</name>
    <dbReference type="NCBI Taxonomy" id="3028317"/>
    <lineage>
        <taxon>Bacteria</taxon>
        <taxon>Bacillati</taxon>
        <taxon>Actinomycetota</taxon>
        <taxon>Actinomycetes</taxon>
        <taxon>Micrococcales</taxon>
        <taxon>Bogoriellaceae</taxon>
        <taxon>Georgenia</taxon>
    </lineage>
</organism>
<feature type="region of interest" description="Disordered" evidence="1">
    <location>
        <begin position="31"/>
        <end position="62"/>
    </location>
</feature>
<gene>
    <name evidence="2" type="ORF">PU560_00205</name>
</gene>
<evidence type="ECO:0000313" key="3">
    <source>
        <dbReference type="Proteomes" id="UP001165561"/>
    </source>
</evidence>
<name>A0ABT5TUQ5_9MICO</name>
<comment type="caution">
    <text evidence="2">The sequence shown here is derived from an EMBL/GenBank/DDBJ whole genome shotgun (WGS) entry which is preliminary data.</text>
</comment>
<feature type="non-terminal residue" evidence="2">
    <location>
        <position position="1"/>
    </location>
</feature>
<dbReference type="EMBL" id="JARACI010000049">
    <property type="protein sequence ID" value="MDD9204880.1"/>
    <property type="molecule type" value="Genomic_DNA"/>
</dbReference>
<proteinExistence type="predicted"/>